<dbReference type="EMBL" id="JARQDZ010000009">
    <property type="protein sequence ID" value="MDT2983847.1"/>
    <property type="molecule type" value="Genomic_DNA"/>
</dbReference>
<feature type="transmembrane region" description="Helical" evidence="1">
    <location>
        <begin position="21"/>
        <end position="37"/>
    </location>
</feature>
<accession>A0ABD5FPV2</accession>
<reference evidence="2 3" key="1">
    <citation type="submission" date="2023-03" db="EMBL/GenBank/DDBJ databases">
        <authorList>
            <person name="Shen W."/>
            <person name="Cai J."/>
        </authorList>
    </citation>
    <scope>NUCLEOTIDE SEQUENCE [LARGE SCALE GENOMIC DNA]</scope>
    <source>
        <strain evidence="2 3">B516</strain>
    </source>
</reference>
<dbReference type="RefSeq" id="WP_008377855.1">
    <property type="nucleotide sequence ID" value="NZ_CABGRH010000002.1"/>
</dbReference>
<sequence>MKEYQDIMGKYQKQKQYYKKVIVVSIGLILLASLIVFLDVVRINPLLVYLVGMSTALFYANKTRVESKSYAQLKKYLRKANPKLLQQEALVFFIDQQLNKLPQEEASGLFDWLAEEKKWQDKKERSYFHGKVDELRAYYLFLNDMTDDEENGEITLDTFRALGINKYKELV</sequence>
<dbReference type="AlphaFoldDB" id="A0ABD5FPV2"/>
<evidence type="ECO:0000313" key="3">
    <source>
        <dbReference type="Proteomes" id="UP001253851"/>
    </source>
</evidence>
<organism evidence="2 3">
    <name type="scientific">Enterococcus casseliflavus</name>
    <name type="common">Enterococcus flavescens</name>
    <dbReference type="NCBI Taxonomy" id="37734"/>
    <lineage>
        <taxon>Bacteria</taxon>
        <taxon>Bacillati</taxon>
        <taxon>Bacillota</taxon>
        <taxon>Bacilli</taxon>
        <taxon>Lactobacillales</taxon>
        <taxon>Enterococcaceae</taxon>
        <taxon>Enterococcus</taxon>
    </lineage>
</organism>
<evidence type="ECO:0000256" key="1">
    <source>
        <dbReference type="SAM" id="Phobius"/>
    </source>
</evidence>
<keyword evidence="1" id="KW-0472">Membrane</keyword>
<proteinExistence type="predicted"/>
<keyword evidence="1" id="KW-1133">Transmembrane helix</keyword>
<name>A0ABD5FPV2_ENTCA</name>
<comment type="caution">
    <text evidence="2">The sequence shown here is derived from an EMBL/GenBank/DDBJ whole genome shotgun (WGS) entry which is preliminary data.</text>
</comment>
<gene>
    <name evidence="2" type="ORF">P7I34_14315</name>
</gene>
<evidence type="ECO:0000313" key="2">
    <source>
        <dbReference type="EMBL" id="MDT2983847.1"/>
    </source>
</evidence>
<dbReference type="Proteomes" id="UP001253851">
    <property type="component" value="Unassembled WGS sequence"/>
</dbReference>
<protein>
    <submittedName>
        <fullName evidence="2">Uncharacterized protein</fullName>
    </submittedName>
</protein>
<keyword evidence="1" id="KW-0812">Transmembrane</keyword>